<dbReference type="OrthoDB" id="4241492at2"/>
<gene>
    <name evidence="1" type="ORF">Acor_50110</name>
</gene>
<dbReference type="EMBL" id="BLAD01000063">
    <property type="protein sequence ID" value="GES02945.1"/>
    <property type="molecule type" value="Genomic_DNA"/>
</dbReference>
<evidence type="ECO:0000313" key="2">
    <source>
        <dbReference type="Proteomes" id="UP000334990"/>
    </source>
</evidence>
<comment type="caution">
    <text evidence="1">The sequence shown here is derived from an EMBL/GenBank/DDBJ whole genome shotgun (WGS) entry which is preliminary data.</text>
</comment>
<dbReference type="PROSITE" id="PS50231">
    <property type="entry name" value="RICIN_B_LECTIN"/>
    <property type="match status" value="1"/>
</dbReference>
<evidence type="ECO:0000313" key="1">
    <source>
        <dbReference type="EMBL" id="GES02945.1"/>
    </source>
</evidence>
<dbReference type="SUPFAM" id="SSF50370">
    <property type="entry name" value="Ricin B-like lectins"/>
    <property type="match status" value="1"/>
</dbReference>
<organism evidence="1 2">
    <name type="scientific">Acrocarpospora corrugata</name>
    <dbReference type="NCBI Taxonomy" id="35763"/>
    <lineage>
        <taxon>Bacteria</taxon>
        <taxon>Bacillati</taxon>
        <taxon>Actinomycetota</taxon>
        <taxon>Actinomycetes</taxon>
        <taxon>Streptosporangiales</taxon>
        <taxon>Streptosporangiaceae</taxon>
        <taxon>Acrocarpospora</taxon>
    </lineage>
</organism>
<dbReference type="RefSeq" id="WP_155339150.1">
    <property type="nucleotide sequence ID" value="NZ_BAAABN010000090.1"/>
</dbReference>
<protein>
    <submittedName>
        <fullName evidence="1">Uncharacterized protein</fullName>
    </submittedName>
</protein>
<dbReference type="InterPro" id="IPR035992">
    <property type="entry name" value="Ricin_B-like_lectins"/>
</dbReference>
<proteinExistence type="predicted"/>
<reference evidence="1 2" key="1">
    <citation type="submission" date="2019-10" db="EMBL/GenBank/DDBJ databases">
        <title>Whole genome shotgun sequence of Acrocarpospora corrugata NBRC 13972.</title>
        <authorList>
            <person name="Ichikawa N."/>
            <person name="Kimura A."/>
            <person name="Kitahashi Y."/>
            <person name="Komaki H."/>
            <person name="Oguchi A."/>
        </authorList>
    </citation>
    <scope>NUCLEOTIDE SEQUENCE [LARGE SCALE GENOMIC DNA]</scope>
    <source>
        <strain evidence="1 2">NBRC 13972</strain>
    </source>
</reference>
<accession>A0A5M3W1P5</accession>
<sequence>MKRILRRVGGVLGGLLMVWTVVGVAAPASAAVPYTVYIRQEVALTRSLGILGTAETRDPVNELLGSAKLWEMNHIQTYQGSWVVTFEYSNSNLCLDKSMDTTGNTNVYLYPCSGAQNQKWLLQKTGSISGANLHYIRTFYQGVGGGACLKTNTTGLSSVGACNADVDEYAIYAL</sequence>
<dbReference type="Gene3D" id="2.80.10.50">
    <property type="match status" value="1"/>
</dbReference>
<dbReference type="CDD" id="cd00161">
    <property type="entry name" value="beta-trefoil_Ricin-like"/>
    <property type="match status" value="1"/>
</dbReference>
<dbReference type="AlphaFoldDB" id="A0A5M3W1P5"/>
<keyword evidence="2" id="KW-1185">Reference proteome</keyword>
<dbReference type="Proteomes" id="UP000334990">
    <property type="component" value="Unassembled WGS sequence"/>
</dbReference>
<name>A0A5M3W1P5_9ACTN</name>